<reference evidence="2 3" key="1">
    <citation type="submission" date="2016-06" db="EMBL/GenBank/DDBJ databases">
        <authorList>
            <person name="Kjaerup R.B."/>
            <person name="Dalgaard T.S."/>
            <person name="Juul-Madsen H.R."/>
        </authorList>
    </citation>
    <scope>NUCLEOTIDE SEQUENCE [LARGE SCALE GENOMIC DNA]</scope>
</reference>
<evidence type="ECO:0000256" key="1">
    <source>
        <dbReference type="SAM" id="SignalP"/>
    </source>
</evidence>
<evidence type="ECO:0000313" key="2">
    <source>
        <dbReference type="EMBL" id="SMQ54437.1"/>
    </source>
</evidence>
<name>A0A1X7S5E7_ZYMT9</name>
<sequence>MQLYKLFAILSLASATFGYDCRPQLGGNGKCILGIGANSKQEIYLECASDSACFIPGAPCDWSKKHPGYADCCHQDCT</sequence>
<proteinExistence type="predicted"/>
<accession>A0A1X7S5E7</accession>
<keyword evidence="3" id="KW-1185">Reference proteome</keyword>
<protein>
    <submittedName>
        <fullName evidence="2">Uncharacterized protein</fullName>
    </submittedName>
</protein>
<gene>
    <name evidence="2" type="ORF">ZT3D7_G9592</name>
</gene>
<feature type="signal peptide" evidence="1">
    <location>
        <begin position="1"/>
        <end position="18"/>
    </location>
</feature>
<keyword evidence="1" id="KW-0732">Signal</keyword>
<feature type="chain" id="PRO_5012688358" evidence="1">
    <location>
        <begin position="19"/>
        <end position="78"/>
    </location>
</feature>
<dbReference type="AlphaFoldDB" id="A0A1X7S5E7"/>
<evidence type="ECO:0000313" key="3">
    <source>
        <dbReference type="Proteomes" id="UP000215127"/>
    </source>
</evidence>
<dbReference type="Proteomes" id="UP000215127">
    <property type="component" value="Chromosome 10"/>
</dbReference>
<organism evidence="2 3">
    <name type="scientific">Zymoseptoria tritici (strain ST99CH_3D7)</name>
    <dbReference type="NCBI Taxonomy" id="1276538"/>
    <lineage>
        <taxon>Eukaryota</taxon>
        <taxon>Fungi</taxon>
        <taxon>Dikarya</taxon>
        <taxon>Ascomycota</taxon>
        <taxon>Pezizomycotina</taxon>
        <taxon>Dothideomycetes</taxon>
        <taxon>Dothideomycetidae</taxon>
        <taxon>Mycosphaerellales</taxon>
        <taxon>Mycosphaerellaceae</taxon>
        <taxon>Zymoseptoria</taxon>
    </lineage>
</organism>
<dbReference type="EMBL" id="LT853701">
    <property type="protein sequence ID" value="SMQ54437.1"/>
    <property type="molecule type" value="Genomic_DNA"/>
</dbReference>